<feature type="region of interest" description="Disordered" evidence="7">
    <location>
        <begin position="143"/>
        <end position="169"/>
    </location>
</feature>
<dbReference type="OrthoDB" id="1533118at2759"/>
<dbReference type="Pfam" id="PF01435">
    <property type="entry name" value="Peptidase_M48"/>
    <property type="match status" value="1"/>
</dbReference>
<evidence type="ECO:0000313" key="11">
    <source>
        <dbReference type="Proteomes" id="UP000001542"/>
    </source>
</evidence>
<dbReference type="InterPro" id="IPR001915">
    <property type="entry name" value="Peptidase_M48"/>
</dbReference>
<dbReference type="GO" id="GO:0046872">
    <property type="term" value="F:metal ion binding"/>
    <property type="evidence" value="ECO:0007669"/>
    <property type="project" value="UniProtKB-KW"/>
</dbReference>
<accession>A2FM78</accession>
<dbReference type="AlphaFoldDB" id="A2FM78"/>
<dbReference type="RefSeq" id="XP_001306906.1">
    <property type="nucleotide sequence ID" value="XM_001306905.1"/>
</dbReference>
<dbReference type="GO" id="GO:0004222">
    <property type="term" value="F:metalloendopeptidase activity"/>
    <property type="evidence" value="ECO:0000318"/>
    <property type="project" value="GO_Central"/>
</dbReference>
<keyword evidence="3 6" id="KW-0378">Hydrolase</keyword>
<evidence type="ECO:0000256" key="5">
    <source>
        <dbReference type="ARBA" id="ARBA00023049"/>
    </source>
</evidence>
<keyword evidence="4 6" id="KW-0862">Zinc</keyword>
<keyword evidence="8" id="KW-0472">Membrane</keyword>
<dbReference type="InParanoid" id="A2FM78"/>
<dbReference type="VEuPathDB" id="TrichDB:TVAG_024200"/>
<evidence type="ECO:0000259" key="9">
    <source>
        <dbReference type="Pfam" id="PF01435"/>
    </source>
</evidence>
<dbReference type="GO" id="GO:0005789">
    <property type="term" value="C:endoplasmic reticulum membrane"/>
    <property type="evidence" value="ECO:0000318"/>
    <property type="project" value="GO_Central"/>
</dbReference>
<dbReference type="PANTHER" id="PTHR10120">
    <property type="entry name" value="CAAX PRENYL PROTEASE 1"/>
    <property type="match status" value="1"/>
</dbReference>
<proteinExistence type="inferred from homology"/>
<dbReference type="Gene3D" id="3.30.2010.10">
    <property type="entry name" value="Metalloproteases ('zincins'), catalytic domain"/>
    <property type="match status" value="1"/>
</dbReference>
<evidence type="ECO:0000256" key="1">
    <source>
        <dbReference type="ARBA" id="ARBA00022670"/>
    </source>
</evidence>
<keyword evidence="2" id="KW-0479">Metal-binding</keyword>
<dbReference type="VEuPathDB" id="TrichDB:TVAGG3_0716750"/>
<gene>
    <name evidence="10" type="ORF">TVAG_024200</name>
</gene>
<evidence type="ECO:0000256" key="6">
    <source>
        <dbReference type="RuleBase" id="RU003983"/>
    </source>
</evidence>
<reference evidence="10" key="2">
    <citation type="journal article" date="2007" name="Science">
        <title>Draft genome sequence of the sexually transmitted pathogen Trichomonas vaginalis.</title>
        <authorList>
            <person name="Carlton J.M."/>
            <person name="Hirt R.P."/>
            <person name="Silva J.C."/>
            <person name="Delcher A.L."/>
            <person name="Schatz M."/>
            <person name="Zhao Q."/>
            <person name="Wortman J.R."/>
            <person name="Bidwell S.L."/>
            <person name="Alsmark U.C.M."/>
            <person name="Besteiro S."/>
            <person name="Sicheritz-Ponten T."/>
            <person name="Noel C.J."/>
            <person name="Dacks J.B."/>
            <person name="Foster P.G."/>
            <person name="Simillion C."/>
            <person name="Van de Peer Y."/>
            <person name="Miranda-Saavedra D."/>
            <person name="Barton G.J."/>
            <person name="Westrop G.D."/>
            <person name="Mueller S."/>
            <person name="Dessi D."/>
            <person name="Fiori P.L."/>
            <person name="Ren Q."/>
            <person name="Paulsen I."/>
            <person name="Zhang H."/>
            <person name="Bastida-Corcuera F.D."/>
            <person name="Simoes-Barbosa A."/>
            <person name="Brown M.T."/>
            <person name="Hayes R.D."/>
            <person name="Mukherjee M."/>
            <person name="Okumura C.Y."/>
            <person name="Schneider R."/>
            <person name="Smith A.J."/>
            <person name="Vanacova S."/>
            <person name="Villalvazo M."/>
            <person name="Haas B.J."/>
            <person name="Pertea M."/>
            <person name="Feldblyum T.V."/>
            <person name="Utterback T.R."/>
            <person name="Shu C.L."/>
            <person name="Osoegawa K."/>
            <person name="de Jong P.J."/>
            <person name="Hrdy I."/>
            <person name="Horvathova L."/>
            <person name="Zubacova Z."/>
            <person name="Dolezal P."/>
            <person name="Malik S.B."/>
            <person name="Logsdon J.M. Jr."/>
            <person name="Henze K."/>
            <person name="Gupta A."/>
            <person name="Wang C.C."/>
            <person name="Dunne R.L."/>
            <person name="Upcroft J.A."/>
            <person name="Upcroft P."/>
            <person name="White O."/>
            <person name="Salzberg S.L."/>
            <person name="Tang P."/>
            <person name="Chiu C.-H."/>
            <person name="Lee Y.-S."/>
            <person name="Embley T.M."/>
            <person name="Coombs G.H."/>
            <person name="Mottram J.C."/>
            <person name="Tachezy J."/>
            <person name="Fraser-Liggett C.M."/>
            <person name="Johnson P.J."/>
        </authorList>
    </citation>
    <scope>NUCLEOTIDE SEQUENCE [LARGE SCALE GENOMIC DNA]</scope>
    <source>
        <strain evidence="10">G3</strain>
    </source>
</reference>
<keyword evidence="5 6" id="KW-0482">Metalloprotease</keyword>
<feature type="transmembrane region" description="Helical" evidence="8">
    <location>
        <begin position="322"/>
        <end position="344"/>
    </location>
</feature>
<feature type="transmembrane region" description="Helical" evidence="8">
    <location>
        <begin position="176"/>
        <end position="197"/>
    </location>
</feature>
<keyword evidence="11" id="KW-1185">Reference proteome</keyword>
<dbReference type="SMR" id="A2FM78"/>
<feature type="transmembrane region" description="Helical" evidence="8">
    <location>
        <begin position="289"/>
        <end position="310"/>
    </location>
</feature>
<comment type="cofactor">
    <cofactor evidence="6">
        <name>Zn(2+)</name>
        <dbReference type="ChEBI" id="CHEBI:29105"/>
    </cofactor>
    <text evidence="6">Binds 1 zinc ion per subunit.</text>
</comment>
<dbReference type="EMBL" id="DS113882">
    <property type="protein sequence ID" value="EAX93976.1"/>
    <property type="molecule type" value="Genomic_DNA"/>
</dbReference>
<sequence length="413" mass="47283">MIMDLIPNLSQLSYLKKYKESEFDNILDYKKLNIVIDSTRLDILKILISASYYVLIFLLLKFIWTKTHNDYIFTVVLYTLKFILLDLPFDFVDVVFVTAKYNSDYKTYRKSDFNKLLMTSFGQCALQLISVFADKRVARCTDLNQEETPQENNNTANVTQEDPTEVQNPPQRRCKIPFWLFHVVFSVPSLFILIAIFPKLLMLKGEVFQPISPYDINNSIAKLSEKVGFPYNDILISNSIRDQGIPNAYFTGIIVKKVFVTNSLLSITAIPEATAVIGHELGHYKHNDVIIIFLLQAVYILLYGLVLYIVQKKGLSELGITQVMPVSVIIVVSMNLILPFVTIYRPLFNTIARTTEKNADCFAAQLGLPIAEALTSITKVMHQTFNPSPLYSFVYYNHPPLDERVEHISKCKK</sequence>
<dbReference type="Proteomes" id="UP000001542">
    <property type="component" value="Unassembled WGS sequence"/>
</dbReference>
<evidence type="ECO:0000256" key="4">
    <source>
        <dbReference type="ARBA" id="ARBA00022833"/>
    </source>
</evidence>
<evidence type="ECO:0000256" key="2">
    <source>
        <dbReference type="ARBA" id="ARBA00022723"/>
    </source>
</evidence>
<dbReference type="GO" id="GO:0071586">
    <property type="term" value="P:CAAX-box protein processing"/>
    <property type="evidence" value="ECO:0000318"/>
    <property type="project" value="GO_Central"/>
</dbReference>
<organism evidence="10 11">
    <name type="scientific">Trichomonas vaginalis (strain ATCC PRA-98 / G3)</name>
    <dbReference type="NCBI Taxonomy" id="412133"/>
    <lineage>
        <taxon>Eukaryota</taxon>
        <taxon>Metamonada</taxon>
        <taxon>Parabasalia</taxon>
        <taxon>Trichomonadida</taxon>
        <taxon>Trichomonadidae</taxon>
        <taxon>Trichomonas</taxon>
    </lineage>
</organism>
<comment type="similarity">
    <text evidence="6">Belongs to the peptidase M48 family.</text>
</comment>
<evidence type="ECO:0000256" key="8">
    <source>
        <dbReference type="SAM" id="Phobius"/>
    </source>
</evidence>
<name>A2FM78_TRIV3</name>
<protein>
    <submittedName>
        <fullName evidence="10">Clan MA, family M48, Ste24 endopeptidase-like metallopeptidase</fullName>
    </submittedName>
</protein>
<feature type="compositionally biased region" description="Polar residues" evidence="7">
    <location>
        <begin position="158"/>
        <end position="169"/>
    </location>
</feature>
<feature type="transmembrane region" description="Helical" evidence="8">
    <location>
        <begin position="71"/>
        <end position="96"/>
    </location>
</feature>
<keyword evidence="8" id="KW-0812">Transmembrane</keyword>
<dbReference type="STRING" id="5722.A2FM78"/>
<keyword evidence="8" id="KW-1133">Transmembrane helix</keyword>
<dbReference type="KEGG" id="tva:4751700"/>
<feature type="transmembrane region" description="Helical" evidence="8">
    <location>
        <begin position="46"/>
        <end position="65"/>
    </location>
</feature>
<evidence type="ECO:0000313" key="10">
    <source>
        <dbReference type="EMBL" id="EAX93976.1"/>
    </source>
</evidence>
<feature type="domain" description="Peptidase M48" evidence="9">
    <location>
        <begin position="216"/>
        <end position="410"/>
    </location>
</feature>
<evidence type="ECO:0000256" key="7">
    <source>
        <dbReference type="SAM" id="MobiDB-lite"/>
    </source>
</evidence>
<dbReference type="eggNOG" id="KOG2719">
    <property type="taxonomic scope" value="Eukaryota"/>
</dbReference>
<evidence type="ECO:0000256" key="3">
    <source>
        <dbReference type="ARBA" id="ARBA00022801"/>
    </source>
</evidence>
<reference evidence="10" key="1">
    <citation type="submission" date="2006-10" db="EMBL/GenBank/DDBJ databases">
        <authorList>
            <person name="Amadeo P."/>
            <person name="Zhao Q."/>
            <person name="Wortman J."/>
            <person name="Fraser-Liggett C."/>
            <person name="Carlton J."/>
        </authorList>
    </citation>
    <scope>NUCLEOTIDE SEQUENCE</scope>
    <source>
        <strain evidence="10">G3</strain>
    </source>
</reference>
<keyword evidence="1 6" id="KW-0645">Protease</keyword>